<reference evidence="6 7" key="1">
    <citation type="submission" date="2009-12" db="EMBL/GenBank/DDBJ databases">
        <title>The draft genome of Batrachochytrium dendrobatidis.</title>
        <authorList>
            <consortium name="US DOE Joint Genome Institute (JGI-PGF)"/>
            <person name="Kuo A."/>
            <person name="Salamov A."/>
            <person name="Schmutz J."/>
            <person name="Lucas S."/>
            <person name="Pitluck S."/>
            <person name="Rosenblum E."/>
            <person name="Stajich J."/>
            <person name="Eisen M."/>
            <person name="Grigoriev I.V."/>
        </authorList>
    </citation>
    <scope>NUCLEOTIDE SEQUENCE [LARGE SCALE GENOMIC DNA]</scope>
    <source>
        <strain evidence="7">JAM81 / FGSC 10211</strain>
    </source>
</reference>
<dbReference type="HOGENOM" id="CLU_314955_0_0_1"/>
<feature type="region of interest" description="Disordered" evidence="3">
    <location>
        <begin position="229"/>
        <end position="250"/>
    </location>
</feature>
<evidence type="ECO:0000259" key="4">
    <source>
        <dbReference type="PROSITE" id="PS50009"/>
    </source>
</evidence>
<dbReference type="CDD" id="cd06224">
    <property type="entry name" value="REM"/>
    <property type="match status" value="1"/>
</dbReference>
<proteinExistence type="predicted"/>
<feature type="domain" description="N-terminal Ras-GEF" evidence="5">
    <location>
        <begin position="535"/>
        <end position="668"/>
    </location>
</feature>
<dbReference type="GO" id="GO:0005085">
    <property type="term" value="F:guanyl-nucleotide exchange factor activity"/>
    <property type="evidence" value="ECO:0000318"/>
    <property type="project" value="GO_Central"/>
</dbReference>
<dbReference type="InParanoid" id="F4NZL9"/>
<dbReference type="OrthoDB" id="546434at2759"/>
<keyword evidence="1 2" id="KW-0344">Guanine-nucleotide releasing factor</keyword>
<dbReference type="CDD" id="cd00155">
    <property type="entry name" value="RasGEF"/>
    <property type="match status" value="1"/>
</dbReference>
<evidence type="ECO:0008006" key="8">
    <source>
        <dbReference type="Google" id="ProtNLM"/>
    </source>
</evidence>
<dbReference type="InterPro" id="IPR000651">
    <property type="entry name" value="Ras-like_Gua-exchang_fac_N"/>
</dbReference>
<organism evidence="6 7">
    <name type="scientific">Batrachochytrium dendrobatidis (strain JAM81 / FGSC 10211)</name>
    <name type="common">Frog chytrid fungus</name>
    <dbReference type="NCBI Taxonomy" id="684364"/>
    <lineage>
        <taxon>Eukaryota</taxon>
        <taxon>Fungi</taxon>
        <taxon>Fungi incertae sedis</taxon>
        <taxon>Chytridiomycota</taxon>
        <taxon>Chytridiomycota incertae sedis</taxon>
        <taxon>Chytridiomycetes</taxon>
        <taxon>Rhizophydiales</taxon>
        <taxon>Rhizophydiales incertae sedis</taxon>
        <taxon>Batrachochytrium</taxon>
    </lineage>
</organism>
<gene>
    <name evidence="6" type="ORF">BATDEDRAFT_24003</name>
</gene>
<evidence type="ECO:0000256" key="2">
    <source>
        <dbReference type="PROSITE-ProRule" id="PRU00168"/>
    </source>
</evidence>
<evidence type="ECO:0000313" key="6">
    <source>
        <dbReference type="EMBL" id="EGF81515.1"/>
    </source>
</evidence>
<dbReference type="GO" id="GO:0007265">
    <property type="term" value="P:Ras protein signal transduction"/>
    <property type="evidence" value="ECO:0000318"/>
    <property type="project" value="GO_Central"/>
</dbReference>
<sequence length="928" mass="104917">MESPKITTHQAASYRTSMLSIASSTIPRTAHSNAASHSGLAPSLLTTVLTHQTEGQEFAHDFYVRVQLPTGDTTVILADEDTSISEVVQKVEEKKLITIEGWHVTIFLPGGKKFDTDPEQTLSNFKEIDKLVIAGTIASLYPLAPVGSSYLGKSFNQRRGSTLVSPQAKQTTTRMSSDVFSSTQLDQADVVSLKGSARFKSGFKSALSAVFGKRNLANLEIRTSIISRGSDSVGRASGPHSASIVNDKPYTYTNPSIEQNRKLMQSVDISSSQQFDSILNLRRTMASQNEISRSTESQNQVPPQTADDIEDIQQSTLVSQSMFPEELSISYASTIMEQKYDGDSFSLLHGGSPLLDNYAGSRSALETEPIDRIKDKIISSDQLGSSASIISRSGRRRSYSQPVVRPEFVATLRRRPINFDQSINVTDSTSDDSASMVLVKMHYIDESVVVLKIPSTMTLEQLLINLCKRRGYDCATHTFEMQDKSVIAELDRRVDYFGKEDEQLELFIVKKAKAYSTTCVNEGGVDVMCMQVIGGKTQIIAATLEKIFEILADATETDNAFVDVILLTFRSFITPIEFFDQLIARFYCDLPLNPSQEDIEYFNSMKIPTQRRVLFVLQLWIEHHWHDFGLSSQLRQHLDRFFKEISEYRDHDFGAEHYEITRLVERRKVWYEDLLATYTLGGERRGKTIESMFLDLEPVEVAQQLCIHNSGIFRSIQPIEFLNEIWSGDIDSSPSFKFFVERFDKESYWTATELVKVKDLKKRTLILKKFIQLIKESLSLNNFFTTFSLIAGLNLTPVQRLKKTWEALPEKSKKLWSEVEKIADPSKNMKIYRDQLAASVPPMVPFLPIYLKDLTFINDGNQSKARGMINIEKLRMMSSRVLEITSLSKVEYTFESKPAILNYLAKPPVERNLAKLKELATEIERDLK</sequence>
<dbReference type="EMBL" id="GL882882">
    <property type="protein sequence ID" value="EGF81515.1"/>
    <property type="molecule type" value="Genomic_DNA"/>
</dbReference>
<dbReference type="PROSITE" id="PS50009">
    <property type="entry name" value="RASGEF_CAT"/>
    <property type="match status" value="1"/>
</dbReference>
<dbReference type="InterPro" id="IPR036964">
    <property type="entry name" value="RASGEF_cat_dom_sf"/>
</dbReference>
<dbReference type="Proteomes" id="UP000007241">
    <property type="component" value="Unassembled WGS sequence"/>
</dbReference>
<keyword evidence="7" id="KW-1185">Reference proteome</keyword>
<name>F4NZL9_BATDJ</name>
<dbReference type="SMART" id="SM00229">
    <property type="entry name" value="RasGEFN"/>
    <property type="match status" value="1"/>
</dbReference>
<dbReference type="GeneID" id="18238363"/>
<dbReference type="AlphaFoldDB" id="F4NZL9"/>
<dbReference type="PANTHER" id="PTHR23113">
    <property type="entry name" value="GUANINE NUCLEOTIDE EXCHANGE FACTOR"/>
    <property type="match status" value="1"/>
</dbReference>
<evidence type="ECO:0000259" key="5">
    <source>
        <dbReference type="PROSITE" id="PS50212"/>
    </source>
</evidence>
<dbReference type="Gene3D" id="1.20.870.10">
    <property type="entry name" value="Son of sevenless (SoS) protein Chain: S domain 1"/>
    <property type="match status" value="1"/>
</dbReference>
<dbReference type="PANTHER" id="PTHR23113:SF356">
    <property type="entry name" value="FI05912P-RELATED"/>
    <property type="match status" value="1"/>
</dbReference>
<evidence type="ECO:0000256" key="1">
    <source>
        <dbReference type="ARBA" id="ARBA00022658"/>
    </source>
</evidence>
<dbReference type="InterPro" id="IPR008937">
    <property type="entry name" value="Ras-like_GEF"/>
</dbReference>
<dbReference type="Pfam" id="PF00617">
    <property type="entry name" value="RasGEF"/>
    <property type="match status" value="1"/>
</dbReference>
<dbReference type="SUPFAM" id="SSF48366">
    <property type="entry name" value="Ras GEF"/>
    <property type="match status" value="1"/>
</dbReference>
<dbReference type="Gene3D" id="1.10.840.10">
    <property type="entry name" value="Ras guanine-nucleotide exchange factors catalytic domain"/>
    <property type="match status" value="1"/>
</dbReference>
<dbReference type="PROSITE" id="PS50212">
    <property type="entry name" value="RASGEF_NTER"/>
    <property type="match status" value="1"/>
</dbReference>
<evidence type="ECO:0000313" key="7">
    <source>
        <dbReference type="Proteomes" id="UP000007241"/>
    </source>
</evidence>
<dbReference type="Pfam" id="PF00618">
    <property type="entry name" value="RasGEF_N"/>
    <property type="match status" value="1"/>
</dbReference>
<evidence type="ECO:0000256" key="3">
    <source>
        <dbReference type="SAM" id="MobiDB-lite"/>
    </source>
</evidence>
<dbReference type="RefSeq" id="XP_006677887.1">
    <property type="nucleotide sequence ID" value="XM_006677824.1"/>
</dbReference>
<dbReference type="InterPro" id="IPR001895">
    <property type="entry name" value="RASGEF_cat_dom"/>
</dbReference>
<feature type="domain" description="Ras-GEF" evidence="4">
    <location>
        <begin position="697"/>
        <end position="926"/>
    </location>
</feature>
<dbReference type="STRING" id="684364.F4NZL9"/>
<dbReference type="GO" id="GO:0005886">
    <property type="term" value="C:plasma membrane"/>
    <property type="evidence" value="ECO:0000318"/>
    <property type="project" value="GO_Central"/>
</dbReference>
<dbReference type="InterPro" id="IPR023578">
    <property type="entry name" value="Ras_GEF_dom_sf"/>
</dbReference>
<protein>
    <recommendedName>
        <fullName evidence="8">Ras-GEF domain-containing protein</fullName>
    </recommendedName>
</protein>
<accession>F4NZL9</accession>
<dbReference type="SMART" id="SM00147">
    <property type="entry name" value="RasGEF"/>
    <property type="match status" value="1"/>
</dbReference>